<feature type="domain" description="TF-B3" evidence="6">
    <location>
        <begin position="63"/>
        <end position="169"/>
    </location>
</feature>
<evidence type="ECO:0000256" key="3">
    <source>
        <dbReference type="ARBA" id="ARBA00023125"/>
    </source>
</evidence>
<keyword evidence="2" id="KW-0805">Transcription regulation</keyword>
<dbReference type="OrthoDB" id="686863at2759"/>
<dbReference type="EMBL" id="RWGY01000011">
    <property type="protein sequence ID" value="TVU30160.1"/>
    <property type="molecule type" value="Genomic_DNA"/>
</dbReference>
<dbReference type="GO" id="GO:0005634">
    <property type="term" value="C:nucleus"/>
    <property type="evidence" value="ECO:0007669"/>
    <property type="project" value="UniProtKB-SubCell"/>
</dbReference>
<dbReference type="SUPFAM" id="SSF101936">
    <property type="entry name" value="DNA-binding pseudobarrel domain"/>
    <property type="match status" value="1"/>
</dbReference>
<dbReference type="Proteomes" id="UP000324897">
    <property type="component" value="Chromosome 1"/>
</dbReference>
<organism evidence="7 8">
    <name type="scientific">Eragrostis curvula</name>
    <name type="common">weeping love grass</name>
    <dbReference type="NCBI Taxonomy" id="38414"/>
    <lineage>
        <taxon>Eukaryota</taxon>
        <taxon>Viridiplantae</taxon>
        <taxon>Streptophyta</taxon>
        <taxon>Embryophyta</taxon>
        <taxon>Tracheophyta</taxon>
        <taxon>Spermatophyta</taxon>
        <taxon>Magnoliopsida</taxon>
        <taxon>Liliopsida</taxon>
        <taxon>Poales</taxon>
        <taxon>Poaceae</taxon>
        <taxon>PACMAD clade</taxon>
        <taxon>Chloridoideae</taxon>
        <taxon>Eragrostideae</taxon>
        <taxon>Eragrostidinae</taxon>
        <taxon>Eragrostis</taxon>
    </lineage>
</organism>
<dbReference type="PANTHER" id="PTHR31140">
    <property type="entry name" value="B3 DOMAIN-CONTAINING TRANSCRIPTION FACTOR ABI3"/>
    <property type="match status" value="1"/>
</dbReference>
<evidence type="ECO:0000313" key="7">
    <source>
        <dbReference type="EMBL" id="TVU30160.1"/>
    </source>
</evidence>
<proteinExistence type="predicted"/>
<evidence type="ECO:0000256" key="2">
    <source>
        <dbReference type="ARBA" id="ARBA00023015"/>
    </source>
</evidence>
<dbReference type="PROSITE" id="PS50863">
    <property type="entry name" value="B3"/>
    <property type="match status" value="1"/>
</dbReference>
<dbReference type="Gene3D" id="2.40.330.10">
    <property type="entry name" value="DNA-binding pseudobarrel domain"/>
    <property type="match status" value="1"/>
</dbReference>
<dbReference type="InterPro" id="IPR003340">
    <property type="entry name" value="B3_DNA-bd"/>
</dbReference>
<comment type="subcellular location">
    <subcellularLocation>
        <location evidence="1">Nucleus</location>
    </subcellularLocation>
</comment>
<dbReference type="Gramene" id="TVU30160">
    <property type="protein sequence ID" value="TVU30160"/>
    <property type="gene ID" value="EJB05_21769"/>
</dbReference>
<evidence type="ECO:0000256" key="4">
    <source>
        <dbReference type="ARBA" id="ARBA00023163"/>
    </source>
</evidence>
<reference evidence="7 8" key="1">
    <citation type="journal article" date="2019" name="Sci. Rep.">
        <title>A high-quality genome of Eragrostis curvula grass provides insights into Poaceae evolution and supports new strategies to enhance forage quality.</title>
        <authorList>
            <person name="Carballo J."/>
            <person name="Santos B.A.C.M."/>
            <person name="Zappacosta D."/>
            <person name="Garbus I."/>
            <person name="Selva J.P."/>
            <person name="Gallo C.A."/>
            <person name="Diaz A."/>
            <person name="Albertini E."/>
            <person name="Caccamo M."/>
            <person name="Echenique V."/>
        </authorList>
    </citation>
    <scope>NUCLEOTIDE SEQUENCE [LARGE SCALE GENOMIC DNA]</scope>
    <source>
        <strain evidence="8">cv. Victoria</strain>
        <tissue evidence="7">Leaf</tissue>
    </source>
</reference>
<keyword evidence="8" id="KW-1185">Reference proteome</keyword>
<evidence type="ECO:0000256" key="1">
    <source>
        <dbReference type="ARBA" id="ARBA00004123"/>
    </source>
</evidence>
<dbReference type="PANTHER" id="PTHR31140:SF46">
    <property type="entry name" value="AP2_ERF AND B3 DOMAIN-CONTAINING TRANSCRIPTION FACTOR"/>
    <property type="match status" value="1"/>
</dbReference>
<gene>
    <name evidence="7" type="ORF">EJB05_21769</name>
</gene>
<accession>A0A5J9V488</accession>
<comment type="caution">
    <text evidence="7">The sequence shown here is derived from an EMBL/GenBank/DDBJ whole genome shotgun (WGS) entry which is preliminary data.</text>
</comment>
<evidence type="ECO:0000313" key="8">
    <source>
        <dbReference type="Proteomes" id="UP000324897"/>
    </source>
</evidence>
<dbReference type="SMART" id="SM01019">
    <property type="entry name" value="B3"/>
    <property type="match status" value="1"/>
</dbReference>
<dbReference type="GO" id="GO:0003677">
    <property type="term" value="F:DNA binding"/>
    <property type="evidence" value="ECO:0007669"/>
    <property type="project" value="UniProtKB-KW"/>
</dbReference>
<keyword evidence="4" id="KW-0804">Transcription</keyword>
<dbReference type="CDD" id="cd10017">
    <property type="entry name" value="B3_DNA"/>
    <property type="match status" value="1"/>
</dbReference>
<evidence type="ECO:0000259" key="6">
    <source>
        <dbReference type="PROSITE" id="PS50863"/>
    </source>
</evidence>
<dbReference type="Pfam" id="PF02362">
    <property type="entry name" value="B3"/>
    <property type="match status" value="1"/>
</dbReference>
<keyword evidence="5" id="KW-0539">Nucleus</keyword>
<dbReference type="InterPro" id="IPR044800">
    <property type="entry name" value="LEC2-like"/>
</dbReference>
<name>A0A5J9V488_9POAL</name>
<evidence type="ECO:0000256" key="5">
    <source>
        <dbReference type="ARBA" id="ARBA00023242"/>
    </source>
</evidence>
<keyword evidence="3" id="KW-0238">DNA-binding</keyword>
<dbReference type="GO" id="GO:0003700">
    <property type="term" value="F:DNA-binding transcription factor activity"/>
    <property type="evidence" value="ECO:0007669"/>
    <property type="project" value="InterPro"/>
</dbReference>
<feature type="non-terminal residue" evidence="7">
    <location>
        <position position="1"/>
    </location>
</feature>
<dbReference type="AlphaFoldDB" id="A0A5J9V488"/>
<dbReference type="InterPro" id="IPR015300">
    <property type="entry name" value="DNA-bd_pseudobarrel_sf"/>
</dbReference>
<protein>
    <recommendedName>
        <fullName evidence="6">TF-B3 domain-containing protein</fullName>
    </recommendedName>
</protein>
<sequence>MQGEKTAMMHQSHISMVNPVSSPIYGAPVAPMSAPIFPSSLRFGSGASGLLGGRQGLEMDFMFSKRLTQSDVGKLNRLLIPRKEAERFFPMVLGAVNGDATSILCFEDSTGDKWHFCYSYWKSSKTYVLTKGWIRFVKEKKLIDGDTLFFYQRSGEDSKIMHMYIYFKKHDHVSFVPHTVPPLFGTLNDSWLRKAFISSSHYTSNLGWKPVSHGSMGATPANLPILQPSFVPQVPSLGSGVGPAKKRLRLFGVDILTNAVVLD</sequence>